<dbReference type="AlphaFoldDB" id="A0AAW9QKK5"/>
<reference evidence="1 2" key="1">
    <citation type="submission" date="2024-02" db="EMBL/GenBank/DDBJ databases">
        <title>Genome sequence of Aquincola sp. MAHUQ-54.</title>
        <authorList>
            <person name="Huq M.A."/>
        </authorList>
    </citation>
    <scope>NUCLEOTIDE SEQUENCE [LARGE SCALE GENOMIC DNA]</scope>
    <source>
        <strain evidence="1 2">MAHUQ-54</strain>
    </source>
</reference>
<evidence type="ECO:0000313" key="2">
    <source>
        <dbReference type="Proteomes" id="UP001336250"/>
    </source>
</evidence>
<keyword evidence="2" id="KW-1185">Reference proteome</keyword>
<sequence>MNAPTARSLLFRRWKNTPAPKPLDPADMGAEFGLNLRLEHQAEEALHATAVQARTGSGIGWMTLLQRRRA</sequence>
<organism evidence="1 2">
    <name type="scientific">Aquincola agrisoli</name>
    <dbReference type="NCBI Taxonomy" id="3119538"/>
    <lineage>
        <taxon>Bacteria</taxon>
        <taxon>Pseudomonadati</taxon>
        <taxon>Pseudomonadota</taxon>
        <taxon>Betaproteobacteria</taxon>
        <taxon>Burkholderiales</taxon>
        <taxon>Sphaerotilaceae</taxon>
        <taxon>Aquincola</taxon>
    </lineage>
</organism>
<accession>A0AAW9QKK5</accession>
<dbReference type="EMBL" id="JAZIBG010000049">
    <property type="protein sequence ID" value="MEF7616913.1"/>
    <property type="molecule type" value="Genomic_DNA"/>
</dbReference>
<evidence type="ECO:0000313" key="1">
    <source>
        <dbReference type="EMBL" id="MEF7616913.1"/>
    </source>
</evidence>
<gene>
    <name evidence="1" type="ORF">V4F39_23565</name>
</gene>
<name>A0AAW9QKK5_9BURK</name>
<dbReference type="RefSeq" id="WP_332292521.1">
    <property type="nucleotide sequence ID" value="NZ_JAZIBG010000049.1"/>
</dbReference>
<comment type="caution">
    <text evidence="1">The sequence shown here is derived from an EMBL/GenBank/DDBJ whole genome shotgun (WGS) entry which is preliminary data.</text>
</comment>
<proteinExistence type="predicted"/>
<dbReference type="Proteomes" id="UP001336250">
    <property type="component" value="Unassembled WGS sequence"/>
</dbReference>
<protein>
    <submittedName>
        <fullName evidence="1">Uncharacterized protein</fullName>
    </submittedName>
</protein>